<dbReference type="InParanoid" id="A0A3Q1EGU5"/>
<dbReference type="InterPro" id="IPR013106">
    <property type="entry name" value="Ig_V-set"/>
</dbReference>
<dbReference type="PANTHER" id="PTHR11422">
    <property type="entry name" value="T-CELL SURFACE GLYCOPROTEIN CD4"/>
    <property type="match status" value="1"/>
</dbReference>
<dbReference type="SMART" id="SM00409">
    <property type="entry name" value="IG"/>
    <property type="match status" value="1"/>
</dbReference>
<proteinExistence type="predicted"/>
<evidence type="ECO:0000259" key="2">
    <source>
        <dbReference type="PROSITE" id="PS50835"/>
    </source>
</evidence>
<dbReference type="PROSITE" id="PS50835">
    <property type="entry name" value="IG_LIKE"/>
    <property type="match status" value="1"/>
</dbReference>
<dbReference type="InterPro" id="IPR013783">
    <property type="entry name" value="Ig-like_fold"/>
</dbReference>
<accession>A0A3Q1EGU5</accession>
<dbReference type="InterPro" id="IPR036179">
    <property type="entry name" value="Ig-like_dom_sf"/>
</dbReference>
<dbReference type="Proteomes" id="UP000257200">
    <property type="component" value="Unplaced"/>
</dbReference>
<evidence type="ECO:0000313" key="3">
    <source>
        <dbReference type="Ensembl" id="ENSAPOP00000002594.1"/>
    </source>
</evidence>
<dbReference type="InterPro" id="IPR007110">
    <property type="entry name" value="Ig-like_dom"/>
</dbReference>
<feature type="domain" description="Ig-like" evidence="2">
    <location>
        <begin position="35"/>
        <end position="125"/>
    </location>
</feature>
<dbReference type="GeneTree" id="ENSGT01030000235422"/>
<keyword evidence="1" id="KW-0812">Transmembrane</keyword>
<dbReference type="Ensembl" id="ENSAPOT00000013176.1">
    <property type="protein sequence ID" value="ENSAPOP00000002594.1"/>
    <property type="gene ID" value="ENSAPOG00000004005.1"/>
</dbReference>
<evidence type="ECO:0000256" key="1">
    <source>
        <dbReference type="SAM" id="Phobius"/>
    </source>
</evidence>
<dbReference type="Gene3D" id="2.60.40.10">
    <property type="entry name" value="Immunoglobulins"/>
    <property type="match status" value="1"/>
</dbReference>
<dbReference type="SUPFAM" id="SSF48726">
    <property type="entry name" value="Immunoglobulin"/>
    <property type="match status" value="1"/>
</dbReference>
<keyword evidence="1" id="KW-0472">Membrane</keyword>
<keyword evidence="1" id="KW-1133">Transmembrane helix</keyword>
<name>A0A3Q1EGU5_9TELE</name>
<keyword evidence="4" id="KW-1185">Reference proteome</keyword>
<feature type="transmembrane region" description="Helical" evidence="1">
    <location>
        <begin position="20"/>
        <end position="37"/>
    </location>
</feature>
<reference evidence="3" key="2">
    <citation type="submission" date="2025-09" db="UniProtKB">
        <authorList>
            <consortium name="Ensembl"/>
        </authorList>
    </citation>
    <scope>IDENTIFICATION</scope>
</reference>
<sequence>MFSGYKEGHRWGCWSLHLQTLFFVLFFCISFIFSAAVTQHRSSFTVRVGDEATLPCEDVKDLHDKCRSVTWIFDYLTTKPSVTLFESGKIHREAAAKSYRLSVTEKCSLVIKKVTYEDAGRYTCRQFIPGQPVTDSWVDLSVIKSGYLHHNVFIFILMCKNFNLCSVSTHKVQLFPGEMNSLNWFCLDVKWNTMKLFNDSLEV</sequence>
<dbReference type="Pfam" id="PF07686">
    <property type="entry name" value="V-set"/>
    <property type="match status" value="1"/>
</dbReference>
<organism evidence="3 4">
    <name type="scientific">Acanthochromis polyacanthus</name>
    <name type="common">spiny chromis</name>
    <dbReference type="NCBI Taxonomy" id="80966"/>
    <lineage>
        <taxon>Eukaryota</taxon>
        <taxon>Metazoa</taxon>
        <taxon>Chordata</taxon>
        <taxon>Craniata</taxon>
        <taxon>Vertebrata</taxon>
        <taxon>Euteleostomi</taxon>
        <taxon>Actinopterygii</taxon>
        <taxon>Neopterygii</taxon>
        <taxon>Teleostei</taxon>
        <taxon>Neoteleostei</taxon>
        <taxon>Acanthomorphata</taxon>
        <taxon>Ovalentaria</taxon>
        <taxon>Pomacentridae</taxon>
        <taxon>Acanthochromis</taxon>
    </lineage>
</organism>
<evidence type="ECO:0000313" key="4">
    <source>
        <dbReference type="Proteomes" id="UP000257200"/>
    </source>
</evidence>
<dbReference type="PANTHER" id="PTHR11422:SF11">
    <property type="entry name" value="IG-LIKE DOMAIN-CONTAINING PROTEIN"/>
    <property type="match status" value="1"/>
</dbReference>
<protein>
    <recommendedName>
        <fullName evidence="2">Ig-like domain-containing protein</fullName>
    </recommendedName>
</protein>
<reference evidence="3" key="1">
    <citation type="submission" date="2025-08" db="UniProtKB">
        <authorList>
            <consortium name="Ensembl"/>
        </authorList>
    </citation>
    <scope>IDENTIFICATION</scope>
</reference>
<dbReference type="CDD" id="cd00096">
    <property type="entry name" value="Ig"/>
    <property type="match status" value="1"/>
</dbReference>
<dbReference type="AlphaFoldDB" id="A0A3Q1EGU5"/>
<dbReference type="InterPro" id="IPR003599">
    <property type="entry name" value="Ig_sub"/>
</dbReference>